<dbReference type="GO" id="GO:0016036">
    <property type="term" value="P:cellular response to phosphate starvation"/>
    <property type="evidence" value="ECO:0007669"/>
    <property type="project" value="InterPro"/>
</dbReference>
<proteinExistence type="inferred from homology"/>
<dbReference type="GO" id="GO:0005886">
    <property type="term" value="C:plasma membrane"/>
    <property type="evidence" value="ECO:0007669"/>
    <property type="project" value="UniProtKB-SubCell"/>
</dbReference>
<protein>
    <recommendedName>
        <fullName evidence="3">Protein PsiE</fullName>
    </recommendedName>
</protein>
<reference evidence="9" key="1">
    <citation type="journal article" date="2023" name="Int. J. Mol. Sci.">
        <title>Metagenomics Revealed a New Genus 'Candidatus Thiocaldithrix dubininis' gen. nov., sp. nov. and a New Species 'Candidatus Thiothrix putei' sp. nov. in the Family Thiotrichaceae, Some Members of Which Have Traits of Both Na+- and H+-Motive Energetics.</title>
        <authorList>
            <person name="Ravin N.V."/>
            <person name="Muntyan M.S."/>
            <person name="Smolyakov D.D."/>
            <person name="Rudenko T.S."/>
            <person name="Beletsky A.V."/>
            <person name="Mardanov A.V."/>
            <person name="Grabovich M.Y."/>
        </authorList>
    </citation>
    <scope>NUCLEOTIDE SEQUENCE</scope>
    <source>
        <strain evidence="9">GKL-01</strain>
    </source>
</reference>
<evidence type="ECO:0000256" key="6">
    <source>
        <dbReference type="ARBA" id="ARBA00022989"/>
    </source>
</evidence>
<evidence type="ECO:0000256" key="5">
    <source>
        <dbReference type="ARBA" id="ARBA00022692"/>
    </source>
</evidence>
<dbReference type="KEGG" id="tdu:QJT80_04685"/>
<comment type="subcellular location">
    <subcellularLocation>
        <location evidence="1">Cell inner membrane</location>
        <topology evidence="1">Multi-pass membrane protein</topology>
    </subcellularLocation>
</comment>
<accession>A0AA95H7P8</accession>
<dbReference type="Proteomes" id="UP001300672">
    <property type="component" value="Chromosome"/>
</dbReference>
<name>A0AA95H7P8_9GAMM</name>
<dbReference type="InterPro" id="IPR009315">
    <property type="entry name" value="P_starv_induced_PsiE"/>
</dbReference>
<evidence type="ECO:0000256" key="1">
    <source>
        <dbReference type="ARBA" id="ARBA00004429"/>
    </source>
</evidence>
<sequence>MTLLSWIEYLILIIVTLATITAVAHEVISLINEGKVHISDLLLLFIYLEVISMVAVYLESGQVPVRMPLYIAMVALARYLILDMKNLDSWTMVAISGAILLIAIAVLVVRYGHVKYPYESSSGHGDKH</sequence>
<keyword evidence="6 8" id="KW-1133">Transmembrane helix</keyword>
<dbReference type="Pfam" id="PF06146">
    <property type="entry name" value="PsiE"/>
    <property type="match status" value="1"/>
</dbReference>
<comment type="similarity">
    <text evidence="2">Belongs to the PsiE family.</text>
</comment>
<organism evidence="9">
    <name type="scientific">Candidatus Thiocaldithrix dubininis</name>
    <dbReference type="NCBI Taxonomy" id="3080823"/>
    <lineage>
        <taxon>Bacteria</taxon>
        <taxon>Pseudomonadati</taxon>
        <taxon>Pseudomonadota</taxon>
        <taxon>Gammaproteobacteria</taxon>
        <taxon>Thiotrichales</taxon>
        <taxon>Thiotrichaceae</taxon>
        <taxon>Candidatus Thiocaldithrix</taxon>
    </lineage>
</organism>
<evidence type="ECO:0000256" key="7">
    <source>
        <dbReference type="ARBA" id="ARBA00023136"/>
    </source>
</evidence>
<feature type="transmembrane region" description="Helical" evidence="8">
    <location>
        <begin position="64"/>
        <end position="81"/>
    </location>
</feature>
<keyword evidence="7 8" id="KW-0472">Membrane</keyword>
<reference evidence="9" key="2">
    <citation type="submission" date="2023-04" db="EMBL/GenBank/DDBJ databases">
        <authorList>
            <person name="Beletskiy A.V."/>
            <person name="Mardanov A.V."/>
            <person name="Ravin N.V."/>
        </authorList>
    </citation>
    <scope>NUCLEOTIDE SEQUENCE</scope>
    <source>
        <strain evidence="9">GKL-01</strain>
    </source>
</reference>
<evidence type="ECO:0000313" key="9">
    <source>
        <dbReference type="EMBL" id="WGZ91775.1"/>
    </source>
</evidence>
<feature type="transmembrane region" description="Helical" evidence="8">
    <location>
        <begin position="40"/>
        <end position="58"/>
    </location>
</feature>
<evidence type="ECO:0000256" key="3">
    <source>
        <dbReference type="ARBA" id="ARBA00021903"/>
    </source>
</evidence>
<evidence type="ECO:0000256" key="2">
    <source>
        <dbReference type="ARBA" id="ARBA00005632"/>
    </source>
</evidence>
<keyword evidence="5 8" id="KW-0812">Transmembrane</keyword>
<dbReference type="PANTHER" id="PTHR37819:SF1">
    <property type="entry name" value="PROTEIN PSIE"/>
    <property type="match status" value="1"/>
</dbReference>
<keyword evidence="4" id="KW-1003">Cell membrane</keyword>
<dbReference type="EMBL" id="CP124755">
    <property type="protein sequence ID" value="WGZ91775.1"/>
    <property type="molecule type" value="Genomic_DNA"/>
</dbReference>
<feature type="transmembrane region" description="Helical" evidence="8">
    <location>
        <begin position="93"/>
        <end position="112"/>
    </location>
</feature>
<evidence type="ECO:0000256" key="4">
    <source>
        <dbReference type="ARBA" id="ARBA00022475"/>
    </source>
</evidence>
<evidence type="ECO:0000256" key="8">
    <source>
        <dbReference type="SAM" id="Phobius"/>
    </source>
</evidence>
<dbReference type="AlphaFoldDB" id="A0AA95H7P8"/>
<dbReference type="PIRSF" id="PIRSF029598">
    <property type="entry name" value="PsiE"/>
    <property type="match status" value="1"/>
</dbReference>
<dbReference type="InterPro" id="IPR020948">
    <property type="entry name" value="P_starv_induced_PsiE-like"/>
</dbReference>
<dbReference type="PANTHER" id="PTHR37819">
    <property type="entry name" value="PROTEIN PSIE"/>
    <property type="match status" value="1"/>
</dbReference>
<gene>
    <name evidence="9" type="ORF">QJT80_04685</name>
</gene>
<feature type="transmembrane region" description="Helical" evidence="8">
    <location>
        <begin position="6"/>
        <end position="28"/>
    </location>
</feature>